<organism evidence="2 3">
    <name type="scientific">Undibacterium parvum</name>
    <dbReference type="NCBI Taxonomy" id="401471"/>
    <lineage>
        <taxon>Bacteria</taxon>
        <taxon>Pseudomonadati</taxon>
        <taxon>Pseudomonadota</taxon>
        <taxon>Betaproteobacteria</taxon>
        <taxon>Burkholderiales</taxon>
        <taxon>Oxalobacteraceae</taxon>
        <taxon>Undibacterium</taxon>
    </lineage>
</organism>
<dbReference type="KEGG" id="upv:EJN92_17570"/>
<proteinExistence type="predicted"/>
<dbReference type="Gene3D" id="3.30.1150.10">
    <property type="match status" value="1"/>
</dbReference>
<dbReference type="AlphaFoldDB" id="A0A3Q9BUD8"/>
<accession>A0A3Q9BUD8</accession>
<evidence type="ECO:0000256" key="1">
    <source>
        <dbReference type="SAM" id="MobiDB-lite"/>
    </source>
</evidence>
<dbReference type="Proteomes" id="UP000275663">
    <property type="component" value="Chromosome"/>
</dbReference>
<reference evidence="2 3" key="1">
    <citation type="journal article" date="2011" name="Int. J. Syst. Evol. Microbiol.">
        <title>Description of Undibacterium oligocarboniphilum sp. nov., isolated from purified water, and Undibacterium pigrum strain CCUG 49012 as the type strain of Undibacterium parvum sp. nov., and emended descriptions of the genus Undibacterium and the species Undibacterium pigrum.</title>
        <authorList>
            <person name="Eder W."/>
            <person name="Wanner G."/>
            <person name="Ludwig W."/>
            <person name="Busse H.J."/>
            <person name="Ziemke-Kageler F."/>
            <person name="Lang E."/>
        </authorList>
    </citation>
    <scope>NUCLEOTIDE SEQUENCE [LARGE SCALE GENOMIC DNA]</scope>
    <source>
        <strain evidence="2 3">DSM 23061</strain>
    </source>
</reference>
<sequence length="157" mass="17200">MKIRRIVLLACCAVAACSTPTPGGKKGDEVGKKSDERVGSSNSLTLNGYKRELAQHLCGRNASKVYAERPQALLRSVIVLKYSMNGEGKLLRSEVLRSNHDKVTENIALASISNAAPFPKPSSLLVKNGKLEITETWLFNDDGRFQLRTIAQPQMSE</sequence>
<gene>
    <name evidence="2" type="ORF">EJN92_17570</name>
</gene>
<dbReference type="SUPFAM" id="SSF74653">
    <property type="entry name" value="TolA/TonB C-terminal domain"/>
    <property type="match status" value="1"/>
</dbReference>
<evidence type="ECO:0000313" key="3">
    <source>
        <dbReference type="Proteomes" id="UP000275663"/>
    </source>
</evidence>
<evidence type="ECO:0008006" key="4">
    <source>
        <dbReference type="Google" id="ProtNLM"/>
    </source>
</evidence>
<keyword evidence="3" id="KW-1185">Reference proteome</keyword>
<dbReference type="OrthoDB" id="8758366at2"/>
<feature type="region of interest" description="Disordered" evidence="1">
    <location>
        <begin position="20"/>
        <end position="43"/>
    </location>
</feature>
<name>A0A3Q9BUD8_9BURK</name>
<dbReference type="PROSITE" id="PS51257">
    <property type="entry name" value="PROKAR_LIPOPROTEIN"/>
    <property type="match status" value="1"/>
</dbReference>
<dbReference type="EMBL" id="CP034464">
    <property type="protein sequence ID" value="AZP14645.1"/>
    <property type="molecule type" value="Genomic_DNA"/>
</dbReference>
<protein>
    <recommendedName>
        <fullName evidence="4">Energy transducer TonB</fullName>
    </recommendedName>
</protein>
<feature type="compositionally biased region" description="Basic and acidic residues" evidence="1">
    <location>
        <begin position="25"/>
        <end position="38"/>
    </location>
</feature>
<evidence type="ECO:0000313" key="2">
    <source>
        <dbReference type="EMBL" id="AZP14645.1"/>
    </source>
</evidence>